<dbReference type="InterPro" id="IPR040853">
    <property type="entry name" value="RapA2_cadherin-like"/>
</dbReference>
<dbReference type="AlphaFoldDB" id="A0A931IT09"/>
<dbReference type="InterPro" id="IPR002126">
    <property type="entry name" value="Cadherin-like_dom"/>
</dbReference>
<evidence type="ECO:0000256" key="1">
    <source>
        <dbReference type="SAM" id="MobiDB-lite"/>
    </source>
</evidence>
<dbReference type="Gene3D" id="2.60.40.3440">
    <property type="match status" value="2"/>
</dbReference>
<organism evidence="3 4">
    <name type="scientific">Inhella gelatinilytica</name>
    <dbReference type="NCBI Taxonomy" id="2795030"/>
    <lineage>
        <taxon>Bacteria</taxon>
        <taxon>Pseudomonadati</taxon>
        <taxon>Pseudomonadota</taxon>
        <taxon>Betaproteobacteria</taxon>
        <taxon>Burkholderiales</taxon>
        <taxon>Sphaerotilaceae</taxon>
        <taxon>Inhella</taxon>
    </lineage>
</organism>
<keyword evidence="4" id="KW-1185">Reference proteome</keyword>
<dbReference type="Pfam" id="PF17803">
    <property type="entry name" value="Cadherin_4"/>
    <property type="match status" value="2"/>
</dbReference>
<dbReference type="RefSeq" id="WP_198099755.1">
    <property type="nucleotide sequence ID" value="NZ_JAEDAL010000001.1"/>
</dbReference>
<dbReference type="PROSITE" id="PS50268">
    <property type="entry name" value="CADHERIN_2"/>
    <property type="match status" value="1"/>
</dbReference>
<dbReference type="NCBIfam" id="TIGR01965">
    <property type="entry name" value="VCBS_repeat"/>
    <property type="match status" value="4"/>
</dbReference>
<dbReference type="Proteomes" id="UP000620139">
    <property type="component" value="Unassembled WGS sequence"/>
</dbReference>
<dbReference type="GO" id="GO:0005509">
    <property type="term" value="F:calcium ion binding"/>
    <property type="evidence" value="ECO:0007669"/>
    <property type="project" value="InterPro"/>
</dbReference>
<reference evidence="3" key="1">
    <citation type="submission" date="2020-12" db="EMBL/GenBank/DDBJ databases">
        <title>The genome sequence of Inhella sp. 4Y17.</title>
        <authorList>
            <person name="Liu Y."/>
        </authorList>
    </citation>
    <scope>NUCLEOTIDE SEQUENCE</scope>
    <source>
        <strain evidence="3">4Y10</strain>
    </source>
</reference>
<dbReference type="NCBIfam" id="NF012211">
    <property type="entry name" value="tand_rpt_95"/>
    <property type="match status" value="2"/>
</dbReference>
<dbReference type="Gene3D" id="2.60.40.10">
    <property type="entry name" value="Immunoglobulins"/>
    <property type="match status" value="2"/>
</dbReference>
<gene>
    <name evidence="3" type="ORF">I7X43_04910</name>
</gene>
<protein>
    <submittedName>
        <fullName evidence="3">Tandem-95 repeat protein</fullName>
    </submittedName>
</protein>
<evidence type="ECO:0000259" key="2">
    <source>
        <dbReference type="PROSITE" id="PS50268"/>
    </source>
</evidence>
<dbReference type="EMBL" id="JAEDAL010000001">
    <property type="protein sequence ID" value="MBH9552187.1"/>
    <property type="molecule type" value="Genomic_DNA"/>
</dbReference>
<feature type="region of interest" description="Disordered" evidence="1">
    <location>
        <begin position="113"/>
        <end position="149"/>
    </location>
</feature>
<comment type="caution">
    <text evidence="3">The sequence shown here is derived from an EMBL/GenBank/DDBJ whole genome shotgun (WGS) entry which is preliminary data.</text>
</comment>
<dbReference type="GO" id="GO:0007156">
    <property type="term" value="P:homophilic cell adhesion via plasma membrane adhesion molecules"/>
    <property type="evidence" value="ECO:0007669"/>
    <property type="project" value="InterPro"/>
</dbReference>
<dbReference type="InterPro" id="IPR013783">
    <property type="entry name" value="Ig-like_fold"/>
</dbReference>
<feature type="non-terminal residue" evidence="3">
    <location>
        <position position="652"/>
    </location>
</feature>
<sequence length="652" mass="64631">MPVITKHTGTIVLGLQGKAFIRRVDGSMELLKLGDVVHKGDVILTSQDGLVELSEPRMVAVAAAPAAKIDPVLAGDGELTFEAPAAGAPGAGGTPGGEVAPQVRLDRVNEVVNPASTGGTSGSGTTGSGTAGGAGTEGNAPPTGADDRLTLVEDGSVGLAAIVFGFADADVGQTLQAVRIDTLPGAGTLLLSGVAVTAGQVIAADQLGNLVFIPAADANGTDYASFQFSVQDSQGVFSTTPNTLTFDVTAVADRAIIGEATPGAASGSTQEDIRIGTGGTLTVVDPDAGEAAFVAQTVVGEHGTFTISATGVWTYNLNNADPAVQALGLGESLPAEGFTVTTIDGTSTTIRVSIAGSNDGPMAQAAGLTSNEDAAVVSGRVNATDGDTSAILTYSLTSAAPAGLSFNADGSYSFDPSVSAYQALGAGETRVLSIPFAVTDDHGAQSTALLTITVIGTNDAPVAAPGTGVTGEDQPLSGRLPTASDAEGNPLVYGKASDPSHGTVVVNADGSYVYTPSPNYNGPDSFTYTVSDGQGGSNTYTVNVTVSPVNDAPVAANAAVTTNEDTAVNGTLPTGSDVDGDAVSYAKASDPAHGTVTVNANGSYVYTPVANYNGPDSFTYTVSDGQGGSNTYTVNVTVSPVNDAPVAANAAV</sequence>
<evidence type="ECO:0000313" key="3">
    <source>
        <dbReference type="EMBL" id="MBH9552187.1"/>
    </source>
</evidence>
<dbReference type="InterPro" id="IPR010221">
    <property type="entry name" value="VCBS_dom"/>
</dbReference>
<dbReference type="Pfam" id="PF17963">
    <property type="entry name" value="Big_9"/>
    <property type="match status" value="3"/>
</dbReference>
<feature type="domain" description="Cadherin" evidence="2">
    <location>
        <begin position="377"/>
        <end position="467"/>
    </location>
</feature>
<evidence type="ECO:0000313" key="4">
    <source>
        <dbReference type="Proteomes" id="UP000620139"/>
    </source>
</evidence>
<name>A0A931IT09_9BURK</name>
<dbReference type="GO" id="GO:0016020">
    <property type="term" value="C:membrane"/>
    <property type="evidence" value="ECO:0007669"/>
    <property type="project" value="InterPro"/>
</dbReference>
<accession>A0A931IT09</accession>
<proteinExistence type="predicted"/>
<feature type="compositionally biased region" description="Gly residues" evidence="1">
    <location>
        <begin position="119"/>
        <end position="136"/>
    </location>
</feature>